<evidence type="ECO:0000313" key="2">
    <source>
        <dbReference type="Proteomes" id="UP001056120"/>
    </source>
</evidence>
<sequence>MTCFNGRQRYLRNTQDLRIRLKSTYLRKPKWFIGIANKKNKKGAGNKENVASKEETHNHNETLQEAEKDKGTSKDLVGSLDKRMADVEALVIQFGILVEGSLEKLEDLGSLQNELDELREDFKAAIKVTHLDLQAMIKREIERLRNEVHNKFQNSHKKFVESEAKVNNNNKEFDSTSISANMITPKVKEAKPTLSVGKQNNDKKDHIKVRPETCLRSMQLRYFNTLNTQQMSKPIPKHNVRKPKGKLELRTTKQ</sequence>
<comment type="caution">
    <text evidence="1">The sequence shown here is derived from an EMBL/GenBank/DDBJ whole genome shotgun (WGS) entry which is preliminary data.</text>
</comment>
<keyword evidence="2" id="KW-1185">Reference proteome</keyword>
<organism evidence="1 2">
    <name type="scientific">Smallanthus sonchifolius</name>
    <dbReference type="NCBI Taxonomy" id="185202"/>
    <lineage>
        <taxon>Eukaryota</taxon>
        <taxon>Viridiplantae</taxon>
        <taxon>Streptophyta</taxon>
        <taxon>Embryophyta</taxon>
        <taxon>Tracheophyta</taxon>
        <taxon>Spermatophyta</taxon>
        <taxon>Magnoliopsida</taxon>
        <taxon>eudicotyledons</taxon>
        <taxon>Gunneridae</taxon>
        <taxon>Pentapetalae</taxon>
        <taxon>asterids</taxon>
        <taxon>campanulids</taxon>
        <taxon>Asterales</taxon>
        <taxon>Asteraceae</taxon>
        <taxon>Asteroideae</taxon>
        <taxon>Heliantheae alliance</taxon>
        <taxon>Millerieae</taxon>
        <taxon>Smallanthus</taxon>
    </lineage>
</organism>
<reference evidence="2" key="1">
    <citation type="journal article" date="2022" name="Mol. Ecol. Resour.">
        <title>The genomes of chicory, endive, great burdock and yacon provide insights into Asteraceae palaeo-polyploidization history and plant inulin production.</title>
        <authorList>
            <person name="Fan W."/>
            <person name="Wang S."/>
            <person name="Wang H."/>
            <person name="Wang A."/>
            <person name="Jiang F."/>
            <person name="Liu H."/>
            <person name="Zhao H."/>
            <person name="Xu D."/>
            <person name="Zhang Y."/>
        </authorList>
    </citation>
    <scope>NUCLEOTIDE SEQUENCE [LARGE SCALE GENOMIC DNA]</scope>
    <source>
        <strain evidence="2">cv. Yunnan</strain>
    </source>
</reference>
<reference evidence="1 2" key="2">
    <citation type="journal article" date="2022" name="Mol. Ecol. Resour.">
        <title>The genomes of chicory, endive, great burdock and yacon provide insights into Asteraceae paleo-polyploidization history and plant inulin production.</title>
        <authorList>
            <person name="Fan W."/>
            <person name="Wang S."/>
            <person name="Wang H."/>
            <person name="Wang A."/>
            <person name="Jiang F."/>
            <person name="Liu H."/>
            <person name="Zhao H."/>
            <person name="Xu D."/>
            <person name="Zhang Y."/>
        </authorList>
    </citation>
    <scope>NUCLEOTIDE SEQUENCE [LARGE SCALE GENOMIC DNA]</scope>
    <source>
        <strain evidence="2">cv. Yunnan</strain>
        <tissue evidence="1">Leaves</tissue>
    </source>
</reference>
<gene>
    <name evidence="1" type="ORF">L1987_35714</name>
</gene>
<name>A0ACB9HC67_9ASTR</name>
<accession>A0ACB9HC67</accession>
<protein>
    <submittedName>
        <fullName evidence="1">Uncharacterized protein</fullName>
    </submittedName>
</protein>
<evidence type="ECO:0000313" key="1">
    <source>
        <dbReference type="EMBL" id="KAI3793101.1"/>
    </source>
</evidence>
<dbReference type="Proteomes" id="UP001056120">
    <property type="component" value="Linkage Group LG12"/>
</dbReference>
<dbReference type="EMBL" id="CM042029">
    <property type="protein sequence ID" value="KAI3793101.1"/>
    <property type="molecule type" value="Genomic_DNA"/>
</dbReference>
<proteinExistence type="predicted"/>